<dbReference type="GO" id="GO:0007080">
    <property type="term" value="P:mitotic metaphase chromosome alignment"/>
    <property type="evidence" value="ECO:0007669"/>
    <property type="project" value="TreeGrafter"/>
</dbReference>
<feature type="coiled-coil region" evidence="2">
    <location>
        <begin position="5"/>
        <end position="46"/>
    </location>
</feature>
<dbReference type="InterPro" id="IPR051149">
    <property type="entry name" value="Spindly/BICDR_Dynein_Adapter"/>
</dbReference>
<dbReference type="GO" id="GO:0043515">
    <property type="term" value="F:kinetochore binding"/>
    <property type="evidence" value="ECO:0007669"/>
    <property type="project" value="TreeGrafter"/>
</dbReference>
<dbReference type="GO" id="GO:0000940">
    <property type="term" value="C:outer kinetochore"/>
    <property type="evidence" value="ECO:0007669"/>
    <property type="project" value="TreeGrafter"/>
</dbReference>
<protein>
    <submittedName>
        <fullName evidence="3">Protein Spindly</fullName>
    </submittedName>
</protein>
<feature type="coiled-coil region" evidence="2">
    <location>
        <begin position="158"/>
        <end position="238"/>
    </location>
</feature>
<dbReference type="GO" id="GO:0034501">
    <property type="term" value="P:protein localization to kinetochore"/>
    <property type="evidence" value="ECO:0007669"/>
    <property type="project" value="TreeGrafter"/>
</dbReference>
<evidence type="ECO:0000256" key="1">
    <source>
        <dbReference type="ARBA" id="ARBA00023054"/>
    </source>
</evidence>
<name>A0A556V0K2_BAGYA</name>
<keyword evidence="1 2" id="KW-0175">Coiled coil</keyword>
<dbReference type="PANTHER" id="PTHR32123">
    <property type="entry name" value="BICD FAMILY-LIKE CARGO ADAPTER"/>
    <property type="match status" value="1"/>
</dbReference>
<accession>A0A556V0K2</accession>
<dbReference type="Proteomes" id="UP000319801">
    <property type="component" value="Unassembled WGS sequence"/>
</dbReference>
<organism evidence="3 4">
    <name type="scientific">Bagarius yarrelli</name>
    <name type="common">Goonch</name>
    <name type="synonym">Bagrus yarrelli</name>
    <dbReference type="NCBI Taxonomy" id="175774"/>
    <lineage>
        <taxon>Eukaryota</taxon>
        <taxon>Metazoa</taxon>
        <taxon>Chordata</taxon>
        <taxon>Craniata</taxon>
        <taxon>Vertebrata</taxon>
        <taxon>Euteleostomi</taxon>
        <taxon>Actinopterygii</taxon>
        <taxon>Neopterygii</taxon>
        <taxon>Teleostei</taxon>
        <taxon>Ostariophysi</taxon>
        <taxon>Siluriformes</taxon>
        <taxon>Sisoridae</taxon>
        <taxon>Sisorinae</taxon>
        <taxon>Bagarius</taxon>
    </lineage>
</organism>
<dbReference type="EMBL" id="VCAZ01000088">
    <property type="protein sequence ID" value="TSQ81063.1"/>
    <property type="molecule type" value="Genomic_DNA"/>
</dbReference>
<dbReference type="PANTHER" id="PTHR32123:SF9">
    <property type="entry name" value="PROTEIN SPINDLY"/>
    <property type="match status" value="1"/>
</dbReference>
<dbReference type="GO" id="GO:0000132">
    <property type="term" value="P:establishment of mitotic spindle orientation"/>
    <property type="evidence" value="ECO:0007669"/>
    <property type="project" value="TreeGrafter"/>
</dbReference>
<proteinExistence type="predicted"/>
<sequence>MTSVIERLEQEKYSLQREVELKSRMLDSLNSEFDVLKNQQKHLLEQQQAVLERKLAVEHSEFKNKVDKLMGDLDESRLLEKQLRHKLESQSQLLISKTEELCRMREQAQDTMSSEILELQIQNSDLKSFTDVLQLDHQELKYREQQLELVNCNLQKQLATLANSKDESEKQAASLYNELEKLRKTSQDLQIQLEQVLHNAQDPNSKGNSLFAEVEDKRAEMERQLISVKIQYHSLQKQHTFTKQQMLRMKVQISNLIQLQGIRADPAQLERLQFMLSEKHSEIETLMKKVEKLEQVEARENQSVGVSREAEIVDETYYIDLLKMQLSNSKKDAEKLKVELSMARMKALSESQRVLELERKLFAAENALKQGRIDIINLQVRNEELQIKYEPNEVKKTQASGCRREKFPIHVPEDTPDVKTETSEIKAVDEETPHCSTVKKVLTPIKSSDPCRNSLPNVPVTVTESTR</sequence>
<evidence type="ECO:0000313" key="4">
    <source>
        <dbReference type="Proteomes" id="UP000319801"/>
    </source>
</evidence>
<comment type="caution">
    <text evidence="3">The sequence shown here is derived from an EMBL/GenBank/DDBJ whole genome shotgun (WGS) entry which is preliminary data.</text>
</comment>
<gene>
    <name evidence="3" type="ORF">Baya_11242</name>
</gene>
<reference evidence="3 4" key="1">
    <citation type="journal article" date="2019" name="Genome Biol. Evol.">
        <title>Whole-Genome Sequencing of the Giant Devil Catfish, Bagarius yarrelli.</title>
        <authorList>
            <person name="Jiang W."/>
            <person name="Lv Y."/>
            <person name="Cheng L."/>
            <person name="Yang K."/>
            <person name="Chao B."/>
            <person name="Wang X."/>
            <person name="Li Y."/>
            <person name="Pan X."/>
            <person name="You X."/>
            <person name="Zhang Y."/>
            <person name="Yang J."/>
            <person name="Li J."/>
            <person name="Zhang X."/>
            <person name="Liu S."/>
            <person name="Sun C."/>
            <person name="Yang J."/>
            <person name="Shi Q."/>
        </authorList>
    </citation>
    <scope>NUCLEOTIDE SEQUENCE [LARGE SCALE GENOMIC DNA]</scope>
    <source>
        <strain evidence="3">JWS20170419001</strain>
        <tissue evidence="3">Muscle</tissue>
    </source>
</reference>
<evidence type="ECO:0000256" key="2">
    <source>
        <dbReference type="SAM" id="Coils"/>
    </source>
</evidence>
<dbReference type="GO" id="GO:0000922">
    <property type="term" value="C:spindle pole"/>
    <property type="evidence" value="ECO:0007669"/>
    <property type="project" value="TreeGrafter"/>
</dbReference>
<dbReference type="AlphaFoldDB" id="A0A556V0K2"/>
<feature type="coiled-coil region" evidence="2">
    <location>
        <begin position="276"/>
        <end position="346"/>
    </location>
</feature>
<dbReference type="OrthoDB" id="2121607at2759"/>
<keyword evidence="4" id="KW-1185">Reference proteome</keyword>
<evidence type="ECO:0000313" key="3">
    <source>
        <dbReference type="EMBL" id="TSQ81063.1"/>
    </source>
</evidence>